<feature type="compositionally biased region" description="Pro residues" evidence="1">
    <location>
        <begin position="196"/>
        <end position="206"/>
    </location>
</feature>
<organism evidence="2 3">
    <name type="scientific">Lupinus albus</name>
    <name type="common">White lupine</name>
    <name type="synonym">Lupinus termis</name>
    <dbReference type="NCBI Taxonomy" id="3870"/>
    <lineage>
        <taxon>Eukaryota</taxon>
        <taxon>Viridiplantae</taxon>
        <taxon>Streptophyta</taxon>
        <taxon>Embryophyta</taxon>
        <taxon>Tracheophyta</taxon>
        <taxon>Spermatophyta</taxon>
        <taxon>Magnoliopsida</taxon>
        <taxon>eudicotyledons</taxon>
        <taxon>Gunneridae</taxon>
        <taxon>Pentapetalae</taxon>
        <taxon>rosids</taxon>
        <taxon>fabids</taxon>
        <taxon>Fabales</taxon>
        <taxon>Fabaceae</taxon>
        <taxon>Papilionoideae</taxon>
        <taxon>50 kb inversion clade</taxon>
        <taxon>genistoids sensu lato</taxon>
        <taxon>core genistoids</taxon>
        <taxon>Genisteae</taxon>
        <taxon>Lupinus</taxon>
    </lineage>
</organism>
<dbReference type="GO" id="GO:0043622">
    <property type="term" value="P:cortical microtubule organization"/>
    <property type="evidence" value="ECO:0007669"/>
    <property type="project" value="TreeGrafter"/>
</dbReference>
<dbReference type="PANTHER" id="PTHR31949:SF3">
    <property type="entry name" value="RUN_FYVE DOMAIN PROTEIN"/>
    <property type="match status" value="1"/>
</dbReference>
<dbReference type="AlphaFoldDB" id="A0A6A4PT21"/>
<protein>
    <submittedName>
        <fullName evidence="2">Uncharacterized protein</fullName>
    </submittedName>
</protein>
<proteinExistence type="predicted"/>
<gene>
    <name evidence="2" type="ORF">Lalb_Chr11g0075691</name>
</gene>
<reference evidence="3" key="1">
    <citation type="journal article" date="2020" name="Nat. Commun.">
        <title>Genome sequence of the cluster root forming white lupin.</title>
        <authorList>
            <person name="Hufnagel B."/>
            <person name="Marques A."/>
            <person name="Soriano A."/>
            <person name="Marques L."/>
            <person name="Divol F."/>
            <person name="Doumas P."/>
            <person name="Sallet E."/>
            <person name="Mancinotti D."/>
            <person name="Carrere S."/>
            <person name="Marande W."/>
            <person name="Arribat S."/>
            <person name="Keller J."/>
            <person name="Huneau C."/>
            <person name="Blein T."/>
            <person name="Aime D."/>
            <person name="Laguerre M."/>
            <person name="Taylor J."/>
            <person name="Schubert V."/>
            <person name="Nelson M."/>
            <person name="Geu-Flores F."/>
            <person name="Crespi M."/>
            <person name="Gallardo-Guerrero K."/>
            <person name="Delaux P.-M."/>
            <person name="Salse J."/>
            <person name="Berges H."/>
            <person name="Guyot R."/>
            <person name="Gouzy J."/>
            <person name="Peret B."/>
        </authorList>
    </citation>
    <scope>NUCLEOTIDE SEQUENCE [LARGE SCALE GENOMIC DNA]</scope>
    <source>
        <strain evidence="3">cv. Amiga</strain>
    </source>
</reference>
<name>A0A6A4PT21_LUPAL</name>
<feature type="region of interest" description="Disordered" evidence="1">
    <location>
        <begin position="1"/>
        <end position="24"/>
    </location>
</feature>
<accession>A0A6A4PT21</accession>
<feature type="compositionally biased region" description="Polar residues" evidence="1">
    <location>
        <begin position="152"/>
        <end position="192"/>
    </location>
</feature>
<dbReference type="Proteomes" id="UP000447434">
    <property type="component" value="Chromosome 11"/>
</dbReference>
<evidence type="ECO:0000313" key="2">
    <source>
        <dbReference type="EMBL" id="KAE9604811.1"/>
    </source>
</evidence>
<feature type="compositionally biased region" description="Basic and acidic residues" evidence="1">
    <location>
        <begin position="11"/>
        <end position="21"/>
    </location>
</feature>
<feature type="compositionally biased region" description="Low complexity" evidence="1">
    <location>
        <begin position="299"/>
        <end position="316"/>
    </location>
</feature>
<comment type="caution">
    <text evidence="2">The sequence shown here is derived from an EMBL/GenBank/DDBJ whole genome shotgun (WGS) entry which is preliminary data.</text>
</comment>
<dbReference type="OrthoDB" id="1929779at2759"/>
<feature type="compositionally biased region" description="Low complexity" evidence="1">
    <location>
        <begin position="222"/>
        <end position="233"/>
    </location>
</feature>
<evidence type="ECO:0000313" key="3">
    <source>
        <dbReference type="Proteomes" id="UP000447434"/>
    </source>
</evidence>
<feature type="compositionally biased region" description="Polar residues" evidence="1">
    <location>
        <begin position="210"/>
        <end position="220"/>
    </location>
</feature>
<feature type="region of interest" description="Disordered" evidence="1">
    <location>
        <begin position="125"/>
        <end position="320"/>
    </location>
</feature>
<feature type="region of interest" description="Disordered" evidence="1">
    <location>
        <begin position="356"/>
        <end position="375"/>
    </location>
</feature>
<keyword evidence="3" id="KW-1185">Reference proteome</keyword>
<dbReference type="PANTHER" id="PTHR31949">
    <property type="entry name" value="GASTRIC MUCIN-LIKE PROTEIN"/>
    <property type="match status" value="1"/>
</dbReference>
<dbReference type="EMBL" id="WOCE01000011">
    <property type="protein sequence ID" value="KAE9604811.1"/>
    <property type="molecule type" value="Genomic_DNA"/>
</dbReference>
<evidence type="ECO:0000256" key="1">
    <source>
        <dbReference type="SAM" id="MobiDB-lite"/>
    </source>
</evidence>
<sequence>MPPSPALRFSPGREPREENSHKPGRSLEIGLLFREKDDDLDLALFNEMHSKERDSFLLQNSDDLDDTFSTKLRHFADAKCGISIPGRETSELLNAYGDKNDYDWLLTPPDTPLFPSLDDEPPLMNVASRGRPHNKSILVSRSSMMEKGYRSSRGSASPNCLSLSPCSGTNTLQSRGRLSSVRNSSPTPSLQVPTPSRRPSPPPNKPKTPASRSNNSTPGRMSTGSSGPVVSSGIRGTSPIRKSRGNSASPKIRALQTNVPGFSSEAPPSLRTSLADQPESYLRGSSPASRNGRDTTSKSSRQSMSPTLSRSSSSFCSHDRDQFSTRCKGSVTSSGDDDSESLQSILVSSLDRQGSIRSGSLSTNRTPTFSKKSARTGSPNFALKRLFDSAIRPMVFYHLIQF</sequence>
<feature type="compositionally biased region" description="Polar residues" evidence="1">
    <location>
        <begin position="245"/>
        <end position="261"/>
    </location>
</feature>
<dbReference type="GO" id="GO:0055028">
    <property type="term" value="C:cortical microtubule"/>
    <property type="evidence" value="ECO:0007669"/>
    <property type="project" value="TreeGrafter"/>
</dbReference>